<name>A0A6G1CEN8_9ORYZ</name>
<reference evidence="1 2" key="1">
    <citation type="submission" date="2019-11" db="EMBL/GenBank/DDBJ databases">
        <title>Whole genome sequence of Oryza granulata.</title>
        <authorList>
            <person name="Li W."/>
        </authorList>
    </citation>
    <scope>NUCLEOTIDE SEQUENCE [LARGE SCALE GENOMIC DNA]</scope>
    <source>
        <strain evidence="2">cv. Menghai</strain>
        <tissue evidence="1">Leaf</tissue>
    </source>
</reference>
<dbReference type="Proteomes" id="UP000479710">
    <property type="component" value="Unassembled WGS sequence"/>
</dbReference>
<gene>
    <name evidence="1" type="ORF">E2562_009156</name>
</gene>
<evidence type="ECO:0000313" key="2">
    <source>
        <dbReference type="Proteomes" id="UP000479710"/>
    </source>
</evidence>
<feature type="non-terminal residue" evidence="1">
    <location>
        <position position="71"/>
    </location>
</feature>
<dbReference type="EMBL" id="SPHZ02000009">
    <property type="protein sequence ID" value="KAF0898642.1"/>
    <property type="molecule type" value="Genomic_DNA"/>
</dbReference>
<proteinExistence type="predicted"/>
<evidence type="ECO:0000313" key="1">
    <source>
        <dbReference type="EMBL" id="KAF0898642.1"/>
    </source>
</evidence>
<sequence>MAAWWGTTPVLASPRACVAPASACSSPRYCVPTRRLEACHCLAALARYASHHLCQHTTVCLLELVPALLKP</sequence>
<keyword evidence="2" id="KW-1185">Reference proteome</keyword>
<comment type="caution">
    <text evidence="1">The sequence shown here is derived from an EMBL/GenBank/DDBJ whole genome shotgun (WGS) entry which is preliminary data.</text>
</comment>
<organism evidence="1 2">
    <name type="scientific">Oryza meyeriana var. granulata</name>
    <dbReference type="NCBI Taxonomy" id="110450"/>
    <lineage>
        <taxon>Eukaryota</taxon>
        <taxon>Viridiplantae</taxon>
        <taxon>Streptophyta</taxon>
        <taxon>Embryophyta</taxon>
        <taxon>Tracheophyta</taxon>
        <taxon>Spermatophyta</taxon>
        <taxon>Magnoliopsida</taxon>
        <taxon>Liliopsida</taxon>
        <taxon>Poales</taxon>
        <taxon>Poaceae</taxon>
        <taxon>BOP clade</taxon>
        <taxon>Oryzoideae</taxon>
        <taxon>Oryzeae</taxon>
        <taxon>Oryzinae</taxon>
        <taxon>Oryza</taxon>
        <taxon>Oryza meyeriana</taxon>
    </lineage>
</organism>
<dbReference type="AlphaFoldDB" id="A0A6G1CEN8"/>
<accession>A0A6G1CEN8</accession>
<protein>
    <submittedName>
        <fullName evidence="1">Uncharacterized protein</fullName>
    </submittedName>
</protein>